<keyword evidence="2" id="KW-0732">Signal</keyword>
<reference evidence="5 6" key="1">
    <citation type="submission" date="2018-11" db="EMBL/GenBank/DDBJ databases">
        <title>Genome sequences of Brenneria nigrifluens and Brenneria rubrifaciens.</title>
        <authorList>
            <person name="Poret-Peterson A.T."/>
            <person name="McClean A.E."/>
            <person name="Kluepfel D.A."/>
        </authorList>
    </citation>
    <scope>NUCLEOTIDE SEQUENCE [LARGE SCALE GENOMIC DNA]</scope>
    <source>
        <strain evidence="5 6">6D370</strain>
    </source>
</reference>
<comment type="similarity">
    <text evidence="4">Belongs to the SecM family.</text>
</comment>
<evidence type="ECO:0000256" key="3">
    <source>
        <dbReference type="ARBA" id="ARBA00022764"/>
    </source>
</evidence>
<proteinExistence type="inferred from homology"/>
<dbReference type="EMBL" id="CP034035">
    <property type="protein sequence ID" value="QCR10380.1"/>
    <property type="molecule type" value="Genomic_DNA"/>
</dbReference>
<keyword evidence="6" id="KW-1185">Reference proteome</keyword>
<dbReference type="GO" id="GO:0042597">
    <property type="term" value="C:periplasmic space"/>
    <property type="evidence" value="ECO:0007669"/>
    <property type="project" value="UniProtKB-SubCell"/>
</dbReference>
<evidence type="ECO:0000256" key="1">
    <source>
        <dbReference type="ARBA" id="ARBA00022490"/>
    </source>
</evidence>
<dbReference type="KEGG" id="brb:EH207_14125"/>
<organism evidence="5 6">
    <name type="scientific">Brenneria rubrifaciens</name>
    <dbReference type="NCBI Taxonomy" id="55213"/>
    <lineage>
        <taxon>Bacteria</taxon>
        <taxon>Pseudomonadati</taxon>
        <taxon>Pseudomonadota</taxon>
        <taxon>Gammaproteobacteria</taxon>
        <taxon>Enterobacterales</taxon>
        <taxon>Pectobacteriaceae</taxon>
        <taxon>Brenneria</taxon>
    </lineage>
</organism>
<evidence type="ECO:0000256" key="4">
    <source>
        <dbReference type="HAMAP-Rule" id="MF_01332"/>
    </source>
</evidence>
<comment type="function">
    <text evidence="4">Regulates secA expression by translational coupling of the secM secA operon. Translational pausing at a specific Pro residue 5 residues before the end of the protein may allow disruption of a mRNA repressor helix that normally suppresses secA translation initiation.</text>
</comment>
<dbReference type="Proteomes" id="UP000299580">
    <property type="component" value="Chromosome"/>
</dbReference>
<dbReference type="InterPro" id="IPR009502">
    <property type="entry name" value="SecM"/>
</dbReference>
<evidence type="ECO:0000313" key="5">
    <source>
        <dbReference type="EMBL" id="QCR10380.1"/>
    </source>
</evidence>
<name>A0A4P8QXN2_9GAMM</name>
<sequence length="173" mass="19560">MKLVIGILNRWRQFGRRYFWPHLLLGMVAASVGLPISLNEARDLASLPNSASSVSRQNSVSFSLTDLVALKEAHRRSSLGVDYWHQHAIRTVIRHLSFALTTPQQINARQADELQSHSQVLLDTLNSLLTREEKPPLAVHQTGRLSFFPLTLHRTGLWLARIHGIRAGPHVQR</sequence>
<keyword evidence="3 4" id="KW-0574">Periplasm</keyword>
<keyword evidence="1 4" id="KW-0963">Cytoplasm</keyword>
<dbReference type="HAMAP" id="MF_01332">
    <property type="entry name" value="SecM"/>
    <property type="match status" value="1"/>
</dbReference>
<dbReference type="GO" id="GO:0045182">
    <property type="term" value="F:translation regulator activity"/>
    <property type="evidence" value="ECO:0007669"/>
    <property type="project" value="InterPro"/>
</dbReference>
<evidence type="ECO:0000313" key="6">
    <source>
        <dbReference type="Proteomes" id="UP000299580"/>
    </source>
</evidence>
<protein>
    <recommendedName>
        <fullName evidence="4">Secretion monitor</fullName>
    </recommendedName>
</protein>
<dbReference type="AlphaFoldDB" id="A0A4P8QXN2"/>
<dbReference type="GO" id="GO:0005829">
    <property type="term" value="C:cytosol"/>
    <property type="evidence" value="ECO:0007669"/>
    <property type="project" value="UniProtKB-SubCell"/>
</dbReference>
<dbReference type="NCBIfam" id="NF002799">
    <property type="entry name" value="PRK02943.1-1"/>
    <property type="match status" value="1"/>
</dbReference>
<gene>
    <name evidence="4 5" type="primary">secM</name>
    <name evidence="5" type="ORF">EH207_14125</name>
</gene>
<dbReference type="Pfam" id="PF06558">
    <property type="entry name" value="SecM"/>
    <property type="match status" value="1"/>
</dbReference>
<dbReference type="OrthoDB" id="6495450at2"/>
<comment type="subcellular location">
    <subcellularLocation>
        <location evidence="4">Cytoplasm</location>
        <location evidence="4">Cytosol</location>
    </subcellularLocation>
    <subcellularLocation>
        <location evidence="4">Periplasm</location>
    </subcellularLocation>
    <text evidence="4">The active form is cytosolic, while the periplasmic form is rapidly degraded, mainly by the tail-specific protease.</text>
</comment>
<accession>A0A4P8QXN2</accession>
<dbReference type="PIRSF" id="PIRSF004572">
    <property type="entry name" value="SecM"/>
    <property type="match status" value="1"/>
</dbReference>
<evidence type="ECO:0000256" key="2">
    <source>
        <dbReference type="ARBA" id="ARBA00022729"/>
    </source>
</evidence>